<dbReference type="AlphaFoldDB" id="A0A939TK95"/>
<gene>
    <name evidence="11" type="ORF">J4H85_08560</name>
</gene>
<evidence type="ECO:0000256" key="3">
    <source>
        <dbReference type="ARBA" id="ARBA00022505"/>
    </source>
</evidence>
<dbReference type="Gene3D" id="3.40.50.740">
    <property type="match status" value="1"/>
</dbReference>
<dbReference type="GO" id="GO:0009055">
    <property type="term" value="F:electron transfer activity"/>
    <property type="evidence" value="ECO:0007669"/>
    <property type="project" value="TreeGrafter"/>
</dbReference>
<dbReference type="InterPro" id="IPR009010">
    <property type="entry name" value="Asp_de-COase-like_dom_sf"/>
</dbReference>
<dbReference type="GO" id="GO:0043546">
    <property type="term" value="F:molybdopterin cofactor binding"/>
    <property type="evidence" value="ECO:0007669"/>
    <property type="project" value="InterPro"/>
</dbReference>
<feature type="domain" description="Molybdopterin dinucleotide-binding" evidence="9">
    <location>
        <begin position="628"/>
        <end position="749"/>
    </location>
</feature>
<dbReference type="InterPro" id="IPR006656">
    <property type="entry name" value="Mopterin_OxRdtase"/>
</dbReference>
<feature type="domain" description="Molybdopterin oxidoreductase N-terminal" evidence="10">
    <location>
        <begin position="10"/>
        <end position="50"/>
    </location>
</feature>
<dbReference type="PROSITE" id="PS00932">
    <property type="entry name" value="MOLYBDOPTERIN_PROK_3"/>
    <property type="match status" value="1"/>
</dbReference>
<feature type="domain" description="Molybdopterin oxidoreductase" evidence="8">
    <location>
        <begin position="54"/>
        <end position="513"/>
    </location>
</feature>
<protein>
    <submittedName>
        <fullName evidence="11">Molybdopterin-dependent oxidoreductase</fullName>
    </submittedName>
</protein>
<dbReference type="SUPFAM" id="SSF53706">
    <property type="entry name" value="Formate dehydrogenase/DMSO reductase, domains 1-3"/>
    <property type="match status" value="1"/>
</dbReference>
<feature type="region of interest" description="Disordered" evidence="7">
    <location>
        <begin position="728"/>
        <end position="747"/>
    </location>
</feature>
<accession>A0A939TK95</accession>
<dbReference type="SUPFAM" id="SSF50692">
    <property type="entry name" value="ADC-like"/>
    <property type="match status" value="1"/>
</dbReference>
<evidence type="ECO:0000256" key="2">
    <source>
        <dbReference type="ARBA" id="ARBA00010312"/>
    </source>
</evidence>
<dbReference type="GO" id="GO:0009061">
    <property type="term" value="P:anaerobic respiration"/>
    <property type="evidence" value="ECO:0007669"/>
    <property type="project" value="TreeGrafter"/>
</dbReference>
<dbReference type="PROSITE" id="PS00490">
    <property type="entry name" value="MOLYBDOPTERIN_PROK_2"/>
    <property type="match status" value="1"/>
</dbReference>
<dbReference type="Gene3D" id="2.40.40.20">
    <property type="match status" value="1"/>
</dbReference>
<dbReference type="InterPro" id="IPR006657">
    <property type="entry name" value="MoPterin_dinucl-bd_dom"/>
</dbReference>
<dbReference type="Gene3D" id="3.40.228.10">
    <property type="entry name" value="Dimethylsulfoxide Reductase, domain 2"/>
    <property type="match status" value="1"/>
</dbReference>
<dbReference type="CDD" id="cd02793">
    <property type="entry name" value="MopB_CT_DMSOR-BSOR-TMAOR"/>
    <property type="match status" value="1"/>
</dbReference>
<dbReference type="InterPro" id="IPR041954">
    <property type="entry name" value="CT_DMSOR/BSOR/TMAOR"/>
</dbReference>
<keyword evidence="3" id="KW-0500">Molybdenum</keyword>
<evidence type="ECO:0000256" key="1">
    <source>
        <dbReference type="ARBA" id="ARBA00001942"/>
    </source>
</evidence>
<evidence type="ECO:0000259" key="9">
    <source>
        <dbReference type="Pfam" id="PF01568"/>
    </source>
</evidence>
<dbReference type="InterPro" id="IPR041460">
    <property type="entry name" value="Molybdopterin_N"/>
</dbReference>
<dbReference type="GO" id="GO:0030288">
    <property type="term" value="C:outer membrane-bounded periplasmic space"/>
    <property type="evidence" value="ECO:0007669"/>
    <property type="project" value="TreeGrafter"/>
</dbReference>
<evidence type="ECO:0000313" key="11">
    <source>
        <dbReference type="EMBL" id="MBO2990041.1"/>
    </source>
</evidence>
<evidence type="ECO:0000259" key="10">
    <source>
        <dbReference type="Pfam" id="PF18364"/>
    </source>
</evidence>
<dbReference type="PANTHER" id="PTHR43742:SF10">
    <property type="entry name" value="TRIMETHYLAMINE-N-OXIDE REDUCTASE 2"/>
    <property type="match status" value="1"/>
</dbReference>
<evidence type="ECO:0000256" key="6">
    <source>
        <dbReference type="ARBA" id="ARBA00023002"/>
    </source>
</evidence>
<evidence type="ECO:0000259" key="8">
    <source>
        <dbReference type="Pfam" id="PF00384"/>
    </source>
</evidence>
<dbReference type="CDD" id="cd02769">
    <property type="entry name" value="MopB_DMSOR-BSOR-TMAOR"/>
    <property type="match status" value="1"/>
</dbReference>
<reference evidence="11" key="1">
    <citation type="submission" date="2021-03" db="EMBL/GenBank/DDBJ databases">
        <title>Leucobacter chromiisoli sp. nov., isolated from chromium-containing soil of chemical plant.</title>
        <authorList>
            <person name="Xu Z."/>
        </authorList>
    </citation>
    <scope>NUCLEOTIDE SEQUENCE</scope>
    <source>
        <strain evidence="11">K 70/01</strain>
    </source>
</reference>
<dbReference type="InterPro" id="IPR050612">
    <property type="entry name" value="Prok_Mopterin_Oxidored"/>
</dbReference>
<keyword evidence="4" id="KW-0479">Metal-binding</keyword>
<dbReference type="Pfam" id="PF01568">
    <property type="entry name" value="Molydop_binding"/>
    <property type="match status" value="1"/>
</dbReference>
<comment type="caution">
    <text evidence="11">The sequence shown here is derived from an EMBL/GenBank/DDBJ whole genome shotgun (WGS) entry which is preliminary data.</text>
</comment>
<sequence>MGSPANRVSHSSHWGRFEAIVEDGSVVGVEPYSPDPDPSPVVHGIPDGLHASIRVKRPAVRESWLRARRAGDDPGTERRGREAFVEVSWDEALDLVAEELERVRRDHGNAAIFGGSYGWSSAGRFHHARTQLHRFLNVIGGHTDQVGNYSFGAAAAILPHVVGSAAMAAGRTTSWDVIERETELWVLFGGLPLKNTQLESGGMTQHTARDWVSRIVRSGTDVVSVSPLRDDAPPEARAEWLAPRPGTDTALMLALTHTLIDEGLFDGVFVERYCVGWDRFASYLRGADDGIPKDADWAAAITGLPGGTIRDLARRMAARRTLVSVSWSLQRADHGEQTYWAAIALAAALGQVGLPGGGFGFAYGSTGTTGQPRYPFAAPRMPVGTNPVQTAIPAARLTDMLLHPGSSYDFNGQRREYPDIRLVYWAGGNPFHHHQDLNRLIRGWRRPETVVVHEPWWTATARHADIVLPATTTLERNDIGAASQDTAIVAMRQAVAPLHESRHDSDIFAFLADRLGVREAFTEGRTEMEWIAHLYETSRADAATQGIALPAFDEFWARGSVEIEPTSFVLLEEFRRDPERHPLRTPSGRIELFSAVVDGFGYDDCLGHPSWMEPEEWLGAAQADRHPLHLITNQPAHRLHSQLDMAAPARSAKVSGREPCRMNPEDAALRGISDGDVVKLSNDRGSCLAGAVLSTDVRPGVVQLSTGAWYEASTSDDGADRPLEVHGNPNVLTRDRGTSRLGQGSSAQTALVEVEGVDSTTGPVTVTSRVPRGAS</sequence>
<dbReference type="PANTHER" id="PTHR43742">
    <property type="entry name" value="TRIMETHYLAMINE-N-OXIDE REDUCTASE"/>
    <property type="match status" value="1"/>
</dbReference>
<dbReference type="GO" id="GO:0030151">
    <property type="term" value="F:molybdenum ion binding"/>
    <property type="evidence" value="ECO:0007669"/>
    <property type="project" value="TreeGrafter"/>
</dbReference>
<evidence type="ECO:0000256" key="7">
    <source>
        <dbReference type="SAM" id="MobiDB-lite"/>
    </source>
</evidence>
<dbReference type="Proteomes" id="UP000668403">
    <property type="component" value="Unassembled WGS sequence"/>
</dbReference>
<proteinExistence type="inferred from homology"/>
<dbReference type="InterPro" id="IPR006655">
    <property type="entry name" value="Mopterin_OxRdtase_prok_CS"/>
</dbReference>
<dbReference type="EMBL" id="JAGFBF010000005">
    <property type="protein sequence ID" value="MBO2990041.1"/>
    <property type="molecule type" value="Genomic_DNA"/>
</dbReference>
<evidence type="ECO:0000313" key="12">
    <source>
        <dbReference type="Proteomes" id="UP000668403"/>
    </source>
</evidence>
<keyword evidence="12" id="KW-1185">Reference proteome</keyword>
<keyword evidence="5" id="KW-0574">Periplasm</keyword>
<evidence type="ECO:0000256" key="4">
    <source>
        <dbReference type="ARBA" id="ARBA00022723"/>
    </source>
</evidence>
<evidence type="ECO:0000256" key="5">
    <source>
        <dbReference type="ARBA" id="ARBA00022764"/>
    </source>
</evidence>
<dbReference type="Pfam" id="PF00384">
    <property type="entry name" value="Molybdopterin"/>
    <property type="match status" value="1"/>
</dbReference>
<keyword evidence="6" id="KW-0560">Oxidoreductase</keyword>
<dbReference type="Pfam" id="PF18364">
    <property type="entry name" value="Molybdopterin_N"/>
    <property type="match status" value="1"/>
</dbReference>
<organism evidence="11 12">
    <name type="scientific">Leucobacter tardus</name>
    <dbReference type="NCBI Taxonomy" id="501483"/>
    <lineage>
        <taxon>Bacteria</taxon>
        <taxon>Bacillati</taxon>
        <taxon>Actinomycetota</taxon>
        <taxon>Actinomycetes</taxon>
        <taxon>Micrococcales</taxon>
        <taxon>Microbacteriaceae</taxon>
        <taxon>Leucobacter</taxon>
    </lineage>
</organism>
<comment type="similarity">
    <text evidence="2">Belongs to the prokaryotic molybdopterin-containing oxidoreductase family.</text>
</comment>
<dbReference type="RefSeq" id="WP_208238731.1">
    <property type="nucleotide sequence ID" value="NZ_BAAAQU010000002.1"/>
</dbReference>
<comment type="cofactor">
    <cofactor evidence="1">
        <name>Mo-bis(molybdopterin guanine dinucleotide)</name>
        <dbReference type="ChEBI" id="CHEBI:60539"/>
    </cofactor>
</comment>
<dbReference type="Gene3D" id="3.90.55.10">
    <property type="entry name" value="Dimethylsulfoxide Reductase, domain 3"/>
    <property type="match status" value="1"/>
</dbReference>
<name>A0A939TK95_9MICO</name>
<dbReference type="GO" id="GO:0016491">
    <property type="term" value="F:oxidoreductase activity"/>
    <property type="evidence" value="ECO:0007669"/>
    <property type="project" value="UniProtKB-KW"/>
</dbReference>